<gene>
    <name evidence="1" type="ORF">J2776_000797</name>
</gene>
<evidence type="ECO:0000313" key="1">
    <source>
        <dbReference type="EMBL" id="MDR6374121.1"/>
    </source>
</evidence>
<dbReference type="EMBL" id="JAVDQN010000001">
    <property type="protein sequence ID" value="MDR6374121.1"/>
    <property type="molecule type" value="Genomic_DNA"/>
</dbReference>
<evidence type="ECO:0000313" key="2">
    <source>
        <dbReference type="Proteomes" id="UP001185254"/>
    </source>
</evidence>
<name>A0ABU1KT43_9BURK</name>
<proteinExistence type="predicted"/>
<protein>
    <submittedName>
        <fullName evidence="1">Uncharacterized protein</fullName>
    </submittedName>
</protein>
<comment type="caution">
    <text evidence="1">The sequence shown here is derived from an EMBL/GenBank/DDBJ whole genome shotgun (WGS) entry which is preliminary data.</text>
</comment>
<dbReference type="Proteomes" id="UP001185254">
    <property type="component" value="Unassembled WGS sequence"/>
</dbReference>
<accession>A0ABU1KT43</accession>
<reference evidence="1 2" key="1">
    <citation type="submission" date="2023-07" db="EMBL/GenBank/DDBJ databases">
        <title>Sorghum-associated microbial communities from plants grown in Nebraska, USA.</title>
        <authorList>
            <person name="Schachtman D."/>
        </authorList>
    </citation>
    <scope>NUCLEOTIDE SEQUENCE [LARGE SCALE GENOMIC DNA]</scope>
    <source>
        <strain evidence="1 2">DS1039</strain>
    </source>
</reference>
<keyword evidence="2" id="KW-1185">Reference proteome</keyword>
<sequence length="43" mass="5061">MFKLPLIAKVRDEACFDVVLVRQVEEFVARERRLDIGDRLADQ</sequence>
<organism evidence="1 2">
    <name type="scientific">Paraburkholderia caledonica</name>
    <dbReference type="NCBI Taxonomy" id="134536"/>
    <lineage>
        <taxon>Bacteria</taxon>
        <taxon>Pseudomonadati</taxon>
        <taxon>Pseudomonadota</taxon>
        <taxon>Betaproteobacteria</taxon>
        <taxon>Burkholderiales</taxon>
        <taxon>Burkholderiaceae</taxon>
        <taxon>Paraburkholderia</taxon>
    </lineage>
</organism>